<feature type="signal peptide" evidence="1">
    <location>
        <begin position="1"/>
        <end position="26"/>
    </location>
</feature>
<dbReference type="EMBL" id="BPRA01000008">
    <property type="protein sequence ID" value="GJE55341.1"/>
    <property type="molecule type" value="Genomic_DNA"/>
</dbReference>
<keyword evidence="3" id="KW-1185">Reference proteome</keyword>
<organism evidence="2 3">
    <name type="scientific">Methylobacterium thuringiense</name>
    <dbReference type="NCBI Taxonomy" id="1003091"/>
    <lineage>
        <taxon>Bacteria</taxon>
        <taxon>Pseudomonadati</taxon>
        <taxon>Pseudomonadota</taxon>
        <taxon>Alphaproteobacteria</taxon>
        <taxon>Hyphomicrobiales</taxon>
        <taxon>Methylobacteriaceae</taxon>
        <taxon>Methylobacterium</taxon>
    </lineage>
</organism>
<accession>A0ABQ4TKA0</accession>
<protein>
    <recommendedName>
        <fullName evidence="4">DUF3551 domain-containing protein</fullName>
    </recommendedName>
</protein>
<evidence type="ECO:0000313" key="3">
    <source>
        <dbReference type="Proteomes" id="UP001055101"/>
    </source>
</evidence>
<sequence length="90" mass="9396">MSACASAAVVLLVLATTLATSATAWAFFGVPGCVNLPEYQRAVGALQGMTGPCDMTVEQACGIMAERGVSAAACQLPEPHPRRPHRPRTR</sequence>
<dbReference type="Proteomes" id="UP001055101">
    <property type="component" value="Unassembled WGS sequence"/>
</dbReference>
<feature type="chain" id="PRO_5045315800" description="DUF3551 domain-containing protein" evidence="1">
    <location>
        <begin position="27"/>
        <end position="90"/>
    </location>
</feature>
<proteinExistence type="predicted"/>
<reference evidence="2" key="1">
    <citation type="journal article" date="2021" name="Front. Microbiol.">
        <title>Comprehensive Comparative Genomics and Phenotyping of Methylobacterium Species.</title>
        <authorList>
            <person name="Alessa O."/>
            <person name="Ogura Y."/>
            <person name="Fujitani Y."/>
            <person name="Takami H."/>
            <person name="Hayashi T."/>
            <person name="Sahin N."/>
            <person name="Tani A."/>
        </authorList>
    </citation>
    <scope>NUCLEOTIDE SEQUENCE</scope>
    <source>
        <strain evidence="2">DSM 23674</strain>
    </source>
</reference>
<keyword evidence="1" id="KW-0732">Signal</keyword>
<comment type="caution">
    <text evidence="2">The sequence shown here is derived from an EMBL/GenBank/DDBJ whole genome shotgun (WGS) entry which is preliminary data.</text>
</comment>
<dbReference type="RefSeq" id="WP_147817915.1">
    <property type="nucleotide sequence ID" value="NZ_BPRA01000008.1"/>
</dbReference>
<reference evidence="2" key="2">
    <citation type="submission" date="2021-08" db="EMBL/GenBank/DDBJ databases">
        <authorList>
            <person name="Tani A."/>
            <person name="Ola A."/>
            <person name="Ogura Y."/>
            <person name="Katsura K."/>
            <person name="Hayashi T."/>
        </authorList>
    </citation>
    <scope>NUCLEOTIDE SEQUENCE</scope>
    <source>
        <strain evidence="2">DSM 23674</strain>
    </source>
</reference>
<evidence type="ECO:0008006" key="4">
    <source>
        <dbReference type="Google" id="ProtNLM"/>
    </source>
</evidence>
<evidence type="ECO:0000256" key="1">
    <source>
        <dbReference type="SAM" id="SignalP"/>
    </source>
</evidence>
<gene>
    <name evidence="2" type="ORF">EKPJFOCH_1831</name>
</gene>
<name>A0ABQ4TKA0_9HYPH</name>
<evidence type="ECO:0000313" key="2">
    <source>
        <dbReference type="EMBL" id="GJE55341.1"/>
    </source>
</evidence>